<dbReference type="InterPro" id="IPR011642">
    <property type="entry name" value="Gate_dom"/>
</dbReference>
<evidence type="ECO:0000313" key="4">
    <source>
        <dbReference type="Proteomes" id="UP000198577"/>
    </source>
</evidence>
<dbReference type="PANTHER" id="PTHR35793:SF2">
    <property type="entry name" value="INNER MEMBRANE PROTEIN YJIG"/>
    <property type="match status" value="1"/>
</dbReference>
<dbReference type="Pfam" id="PF07670">
    <property type="entry name" value="Gate"/>
    <property type="match status" value="1"/>
</dbReference>
<gene>
    <name evidence="3" type="ORF">SAMN05444406_11351</name>
</gene>
<sequence length="178" mass="19034">MADIIDIISSFAIPAFIFVVLVYGHLNGVSVYDSFVEGAKEGFVTAVKVLPYMVAMFVAISIFRASGAMDILISVISPVTEFLGIPAQILPLVIMRPMSGIASTGILAELFKVYGPDSFIGRVASTVMGSTETIFYTLSIYFGAVGIKRIRYTLWAALLAEMVGLIASVGVCSIVFGR</sequence>
<name>A0A1I5W085_9FIRM</name>
<dbReference type="PANTHER" id="PTHR35793">
    <property type="entry name" value="INNER MEMBRANE PROTEIN YJIG"/>
    <property type="match status" value="1"/>
</dbReference>
<keyword evidence="1" id="KW-1133">Transmembrane helix</keyword>
<feature type="transmembrane region" description="Helical" evidence="1">
    <location>
        <begin position="7"/>
        <end position="26"/>
    </location>
</feature>
<feature type="transmembrane region" description="Helical" evidence="1">
    <location>
        <begin position="154"/>
        <end position="176"/>
    </location>
</feature>
<feature type="transmembrane region" description="Helical" evidence="1">
    <location>
        <begin position="119"/>
        <end position="142"/>
    </location>
</feature>
<dbReference type="InterPro" id="IPR052549">
    <property type="entry name" value="SpmB"/>
</dbReference>
<dbReference type="EMBL" id="FOXR01000013">
    <property type="protein sequence ID" value="SFQ13111.1"/>
    <property type="molecule type" value="Genomic_DNA"/>
</dbReference>
<accession>A0A1I5W085</accession>
<protein>
    <submittedName>
        <fullName evidence="3">Spore maturation protein B</fullName>
    </submittedName>
</protein>
<dbReference type="Proteomes" id="UP000198577">
    <property type="component" value="Unassembled WGS sequence"/>
</dbReference>
<reference evidence="3 4" key="1">
    <citation type="submission" date="2016-10" db="EMBL/GenBank/DDBJ databases">
        <authorList>
            <person name="de Groot N.N."/>
        </authorList>
    </citation>
    <scope>NUCLEOTIDE SEQUENCE [LARGE SCALE GENOMIC DNA]</scope>
    <source>
        <strain evidence="3 4">DSM 20678</strain>
    </source>
</reference>
<keyword evidence="4" id="KW-1185">Reference proteome</keyword>
<dbReference type="GO" id="GO:0005886">
    <property type="term" value="C:plasma membrane"/>
    <property type="evidence" value="ECO:0007669"/>
    <property type="project" value="TreeGrafter"/>
</dbReference>
<feature type="transmembrane region" description="Helical" evidence="1">
    <location>
        <begin position="71"/>
        <end position="94"/>
    </location>
</feature>
<keyword evidence="1" id="KW-0472">Membrane</keyword>
<feature type="domain" description="Nucleoside transporter/FeoB GTPase Gate" evidence="2">
    <location>
        <begin position="47"/>
        <end position="148"/>
    </location>
</feature>
<dbReference type="STRING" id="937334.SAMN05444406_11351"/>
<dbReference type="RefSeq" id="WP_025748219.1">
    <property type="nucleotide sequence ID" value="NZ_FOXR01000013.1"/>
</dbReference>
<feature type="transmembrane region" description="Helical" evidence="1">
    <location>
        <begin position="46"/>
        <end position="64"/>
    </location>
</feature>
<evidence type="ECO:0000259" key="2">
    <source>
        <dbReference type="Pfam" id="PF07670"/>
    </source>
</evidence>
<evidence type="ECO:0000256" key="1">
    <source>
        <dbReference type="SAM" id="Phobius"/>
    </source>
</evidence>
<dbReference type="AlphaFoldDB" id="A0A1I5W085"/>
<proteinExistence type="predicted"/>
<organism evidence="3 4">
    <name type="scientific">Caldicoprobacter faecalis</name>
    <dbReference type="NCBI Taxonomy" id="937334"/>
    <lineage>
        <taxon>Bacteria</taxon>
        <taxon>Bacillati</taxon>
        <taxon>Bacillota</taxon>
        <taxon>Clostridia</taxon>
        <taxon>Caldicoprobacterales</taxon>
        <taxon>Caldicoprobacteraceae</taxon>
        <taxon>Caldicoprobacter</taxon>
    </lineage>
</organism>
<dbReference type="OrthoDB" id="9805623at2"/>
<evidence type="ECO:0000313" key="3">
    <source>
        <dbReference type="EMBL" id="SFQ13111.1"/>
    </source>
</evidence>
<keyword evidence="1" id="KW-0812">Transmembrane</keyword>